<proteinExistence type="predicted"/>
<evidence type="ECO:0000313" key="3">
    <source>
        <dbReference type="Proteomes" id="UP001148018"/>
    </source>
</evidence>
<keyword evidence="3" id="KW-1185">Reference proteome</keyword>
<dbReference type="EMBL" id="JANIIK010000035">
    <property type="protein sequence ID" value="KAJ3613325.1"/>
    <property type="molecule type" value="Genomic_DNA"/>
</dbReference>
<feature type="region of interest" description="Disordered" evidence="1">
    <location>
        <begin position="51"/>
        <end position="89"/>
    </location>
</feature>
<evidence type="ECO:0000313" key="2">
    <source>
        <dbReference type="EMBL" id="KAJ3613325.1"/>
    </source>
</evidence>
<accession>A0A9Q0EWX3</accession>
<evidence type="ECO:0000256" key="1">
    <source>
        <dbReference type="SAM" id="MobiDB-lite"/>
    </source>
</evidence>
<feature type="compositionally biased region" description="Basic residues" evidence="1">
    <location>
        <begin position="77"/>
        <end position="89"/>
    </location>
</feature>
<dbReference type="Proteomes" id="UP001148018">
    <property type="component" value="Unassembled WGS sequence"/>
</dbReference>
<dbReference type="AlphaFoldDB" id="A0A9Q0EWX3"/>
<name>A0A9Q0EWX3_9TELE</name>
<protein>
    <submittedName>
        <fullName evidence="2">Uncharacterized protein</fullName>
    </submittedName>
</protein>
<gene>
    <name evidence="2" type="ORF">NHX12_019575</name>
</gene>
<comment type="caution">
    <text evidence="2">The sequence shown here is derived from an EMBL/GenBank/DDBJ whole genome shotgun (WGS) entry which is preliminary data.</text>
</comment>
<organism evidence="2 3">
    <name type="scientific">Muraenolepis orangiensis</name>
    <name type="common">Patagonian moray cod</name>
    <dbReference type="NCBI Taxonomy" id="630683"/>
    <lineage>
        <taxon>Eukaryota</taxon>
        <taxon>Metazoa</taxon>
        <taxon>Chordata</taxon>
        <taxon>Craniata</taxon>
        <taxon>Vertebrata</taxon>
        <taxon>Euteleostomi</taxon>
        <taxon>Actinopterygii</taxon>
        <taxon>Neopterygii</taxon>
        <taxon>Teleostei</taxon>
        <taxon>Neoteleostei</taxon>
        <taxon>Acanthomorphata</taxon>
        <taxon>Zeiogadaria</taxon>
        <taxon>Gadariae</taxon>
        <taxon>Gadiformes</taxon>
        <taxon>Muraenolepidoidei</taxon>
        <taxon>Muraenolepididae</taxon>
        <taxon>Muraenolepis</taxon>
    </lineage>
</organism>
<reference evidence="2" key="1">
    <citation type="submission" date="2022-07" db="EMBL/GenBank/DDBJ databases">
        <title>Chromosome-level genome of Muraenolepis orangiensis.</title>
        <authorList>
            <person name="Kim J."/>
        </authorList>
    </citation>
    <scope>NUCLEOTIDE SEQUENCE</scope>
    <source>
        <strain evidence="2">KU_S4_2022</strain>
        <tissue evidence="2">Muscle</tissue>
    </source>
</reference>
<sequence length="89" mass="10066">MVVQRPPEDLKNLKNNDLKNNGTLRFCIPKVACVGKVGGEGGDVIPVRVDDEEAEREQSRRLRARGPRGAVLLGMQPRRHQGERRRVRL</sequence>